<reference evidence="1" key="2">
    <citation type="submission" date="2023-05" db="EMBL/GenBank/DDBJ databases">
        <authorList>
            <person name="Schelkunov M.I."/>
        </authorList>
    </citation>
    <scope>NUCLEOTIDE SEQUENCE</scope>
    <source>
        <strain evidence="1">Hsosn_3</strain>
        <tissue evidence="1">Leaf</tissue>
    </source>
</reference>
<accession>A0AAD8J5I3</accession>
<evidence type="ECO:0000313" key="1">
    <source>
        <dbReference type="EMBL" id="KAK1397259.1"/>
    </source>
</evidence>
<evidence type="ECO:0000313" key="2">
    <source>
        <dbReference type="Proteomes" id="UP001237642"/>
    </source>
</evidence>
<dbReference type="GO" id="GO:0005886">
    <property type="term" value="C:plasma membrane"/>
    <property type="evidence" value="ECO:0007669"/>
    <property type="project" value="TreeGrafter"/>
</dbReference>
<comment type="caution">
    <text evidence="1">The sequence shown here is derived from an EMBL/GenBank/DDBJ whole genome shotgun (WGS) entry which is preliminary data.</text>
</comment>
<dbReference type="Pfam" id="PF05147">
    <property type="entry name" value="LANC_like"/>
    <property type="match status" value="1"/>
</dbReference>
<dbReference type="PANTHER" id="PTHR12736">
    <property type="entry name" value="LANC-LIKE PROTEIN"/>
    <property type="match status" value="1"/>
</dbReference>
<dbReference type="SUPFAM" id="SSF158745">
    <property type="entry name" value="LanC-like"/>
    <property type="match status" value="1"/>
</dbReference>
<reference evidence="1" key="1">
    <citation type="submission" date="2023-02" db="EMBL/GenBank/DDBJ databases">
        <title>Genome of toxic invasive species Heracleum sosnowskyi carries increased number of genes despite the absence of recent whole-genome duplications.</title>
        <authorList>
            <person name="Schelkunov M."/>
            <person name="Shtratnikova V."/>
            <person name="Makarenko M."/>
            <person name="Klepikova A."/>
            <person name="Omelchenko D."/>
            <person name="Novikova G."/>
            <person name="Obukhova E."/>
            <person name="Bogdanov V."/>
            <person name="Penin A."/>
            <person name="Logacheva M."/>
        </authorList>
    </citation>
    <scope>NUCLEOTIDE SEQUENCE</scope>
    <source>
        <strain evidence="1">Hsosn_3</strain>
        <tissue evidence="1">Leaf</tissue>
    </source>
</reference>
<gene>
    <name evidence="1" type="ORF">POM88_007122</name>
</gene>
<dbReference type="Proteomes" id="UP001237642">
    <property type="component" value="Unassembled WGS sequence"/>
</dbReference>
<keyword evidence="2" id="KW-1185">Reference proteome</keyword>
<dbReference type="InterPro" id="IPR007822">
    <property type="entry name" value="LANC-like"/>
</dbReference>
<dbReference type="InterPro" id="IPR012341">
    <property type="entry name" value="6hp_glycosidase-like_sf"/>
</dbReference>
<organism evidence="1 2">
    <name type="scientific">Heracleum sosnowskyi</name>
    <dbReference type="NCBI Taxonomy" id="360622"/>
    <lineage>
        <taxon>Eukaryota</taxon>
        <taxon>Viridiplantae</taxon>
        <taxon>Streptophyta</taxon>
        <taxon>Embryophyta</taxon>
        <taxon>Tracheophyta</taxon>
        <taxon>Spermatophyta</taxon>
        <taxon>Magnoliopsida</taxon>
        <taxon>eudicotyledons</taxon>
        <taxon>Gunneridae</taxon>
        <taxon>Pentapetalae</taxon>
        <taxon>asterids</taxon>
        <taxon>campanulids</taxon>
        <taxon>Apiales</taxon>
        <taxon>Apiaceae</taxon>
        <taxon>Apioideae</taxon>
        <taxon>apioid superclade</taxon>
        <taxon>Tordylieae</taxon>
        <taxon>Tordyliinae</taxon>
        <taxon>Heracleum</taxon>
    </lineage>
</organism>
<proteinExistence type="predicted"/>
<dbReference type="Gene3D" id="1.50.10.10">
    <property type="match status" value="1"/>
</dbReference>
<dbReference type="GO" id="GO:0005975">
    <property type="term" value="P:carbohydrate metabolic process"/>
    <property type="evidence" value="ECO:0007669"/>
    <property type="project" value="InterPro"/>
</dbReference>
<dbReference type="GO" id="GO:0031179">
    <property type="term" value="P:peptide modification"/>
    <property type="evidence" value="ECO:0007669"/>
    <property type="project" value="InterPro"/>
</dbReference>
<name>A0AAD8J5I3_9APIA</name>
<protein>
    <submittedName>
        <fullName evidence="1">Uncharacterized protein</fullName>
    </submittedName>
</protein>
<sequence>MKPPPPPQVTSLIFTVVLCIKTRYVRVNTLKLNTKVAAAVFRKRHKVVTETWGLSRQNVQDFSLYTGTLGTSYLLFKSYQVSNNKSDLDLSFQIVKACDSASSHSEHVTFFGRAGVCVVGAVISNKYMADSKMLNHYLTKFKEKEAEKMKAQNSGQESASRMQGEGHTQRYIMHDNSVCQKKNEEDADRHLATKILQ</sequence>
<dbReference type="AlphaFoldDB" id="A0AAD8J5I3"/>
<dbReference type="PANTHER" id="PTHR12736:SF7">
    <property type="entry name" value="LANC-LIKE PROTEIN 3"/>
    <property type="match status" value="1"/>
</dbReference>
<dbReference type="EMBL" id="JAUIZM010000002">
    <property type="protein sequence ID" value="KAK1397259.1"/>
    <property type="molecule type" value="Genomic_DNA"/>
</dbReference>